<accession>R8AVX6</accession>
<dbReference type="HOGENOM" id="CLU_168115_0_0_6"/>
<proteinExistence type="predicted"/>
<evidence type="ECO:0000313" key="3">
    <source>
        <dbReference type="Proteomes" id="UP000014012"/>
    </source>
</evidence>
<feature type="domain" description="DUF218" evidence="1">
    <location>
        <begin position="1"/>
        <end position="69"/>
    </location>
</feature>
<organism evidence="2 3">
    <name type="scientific">Plesiomonas shigelloides 302-73</name>
    <dbReference type="NCBI Taxonomy" id="1315976"/>
    <lineage>
        <taxon>Bacteria</taxon>
        <taxon>Pseudomonadati</taxon>
        <taxon>Pseudomonadota</taxon>
        <taxon>Gammaproteobacteria</taxon>
        <taxon>Enterobacterales</taxon>
        <taxon>Enterobacteriaceae</taxon>
        <taxon>Plesiomonas</taxon>
    </lineage>
</organism>
<dbReference type="InterPro" id="IPR003848">
    <property type="entry name" value="DUF218"/>
</dbReference>
<keyword evidence="3" id="KW-1185">Reference proteome</keyword>
<evidence type="ECO:0000259" key="1">
    <source>
        <dbReference type="Pfam" id="PF02698"/>
    </source>
</evidence>
<gene>
    <name evidence="2" type="ORF">PLESHI_00190</name>
</gene>
<dbReference type="AlphaFoldDB" id="R8AVX6"/>
<comment type="caution">
    <text evidence="2">The sequence shown here is derived from an EMBL/GenBank/DDBJ whole genome shotgun (WGS) entry which is preliminary data.</text>
</comment>
<name>R8AVX6_PLESH</name>
<reference evidence="2 3" key="1">
    <citation type="journal article" date="2013" name="Genome Announc.">
        <title>Genome Sequence of Plesiomonas shigelloides Strain 302-73 (Serotype O1).</title>
        <authorList>
            <person name="Pique N."/>
            <person name="Aquilini E."/>
            <person name="Alioto T."/>
            <person name="Minana-Galbis D."/>
            <person name="Tomas J.M."/>
        </authorList>
    </citation>
    <scope>NUCLEOTIDE SEQUENCE [LARGE SCALE GENOMIC DNA]</scope>
    <source>
        <strain evidence="2 3">302-73</strain>
    </source>
</reference>
<dbReference type="Pfam" id="PF02698">
    <property type="entry name" value="DUF218"/>
    <property type="match status" value="1"/>
</dbReference>
<dbReference type="Proteomes" id="UP000014012">
    <property type="component" value="Unassembled WGS sequence"/>
</dbReference>
<dbReference type="EMBL" id="AQQO01000011">
    <property type="protein sequence ID" value="EON90489.1"/>
    <property type="molecule type" value="Genomic_DNA"/>
</dbReference>
<evidence type="ECO:0000313" key="2">
    <source>
        <dbReference type="EMBL" id="EON90489.1"/>
    </source>
</evidence>
<protein>
    <recommendedName>
        <fullName evidence="1">DUF218 domain-containing protein</fullName>
    </recommendedName>
</protein>
<sequence length="111" mass="12501">MMKESLSKLGIPENIIHCDFAGGRTLDSVIRFNKIFGQSTGIVISQKFHNARAIYIAKNNGMNMIGFNADDPKAFGGLRTKIREVFSRIRAFLDVQAFHSEPRHYGKEISI</sequence>